<reference evidence="12 13" key="1">
    <citation type="submission" date="2014-03" db="EMBL/GenBank/DDBJ databases">
        <title>Genomics of Bifidobacteria.</title>
        <authorList>
            <person name="Ventura M."/>
            <person name="Milani C."/>
            <person name="Lugli G.A."/>
        </authorList>
    </citation>
    <scope>NUCLEOTIDE SEQUENCE [LARGE SCALE GENOMIC DNA]</scope>
    <source>
        <strain evidence="12 13">LMG 21775</strain>
    </source>
</reference>
<dbReference type="RefSeq" id="WP_033496303.1">
    <property type="nucleotide sequence ID" value="NZ_JGZI01000010.1"/>
</dbReference>
<dbReference type="InterPro" id="IPR036640">
    <property type="entry name" value="ABC1_TM_sf"/>
</dbReference>
<feature type="domain" description="ABC transporter" evidence="10">
    <location>
        <begin position="333"/>
        <end position="568"/>
    </location>
</feature>
<dbReference type="Proteomes" id="UP000029050">
    <property type="component" value="Unassembled WGS sequence"/>
</dbReference>
<feature type="transmembrane region" description="Helical" evidence="9">
    <location>
        <begin position="12"/>
        <end position="33"/>
    </location>
</feature>
<dbReference type="PROSITE" id="PS50893">
    <property type="entry name" value="ABC_TRANSPORTER_2"/>
    <property type="match status" value="1"/>
</dbReference>
<evidence type="ECO:0000256" key="4">
    <source>
        <dbReference type="ARBA" id="ARBA00022692"/>
    </source>
</evidence>
<dbReference type="EMBL" id="JGZI01000010">
    <property type="protein sequence ID" value="KFI81226.1"/>
    <property type="molecule type" value="Genomic_DNA"/>
</dbReference>
<evidence type="ECO:0000256" key="3">
    <source>
        <dbReference type="ARBA" id="ARBA00022475"/>
    </source>
</evidence>
<evidence type="ECO:0000256" key="2">
    <source>
        <dbReference type="ARBA" id="ARBA00022448"/>
    </source>
</evidence>
<accession>A0A087CD76</accession>
<evidence type="ECO:0000256" key="5">
    <source>
        <dbReference type="ARBA" id="ARBA00022741"/>
    </source>
</evidence>
<comment type="subcellular location">
    <subcellularLocation>
        <location evidence="1">Cell membrane</location>
        <topology evidence="1">Multi-pass membrane protein</topology>
    </subcellularLocation>
</comment>
<dbReference type="Pfam" id="PF00664">
    <property type="entry name" value="ABC_membrane"/>
    <property type="match status" value="1"/>
</dbReference>
<evidence type="ECO:0000259" key="10">
    <source>
        <dbReference type="PROSITE" id="PS50893"/>
    </source>
</evidence>
<dbReference type="CDD" id="cd18548">
    <property type="entry name" value="ABC_6TM_Tm287_like"/>
    <property type="match status" value="1"/>
</dbReference>
<organism evidence="12 13">
    <name type="scientific">Bifidobacterium psychraerophilum</name>
    <dbReference type="NCBI Taxonomy" id="218140"/>
    <lineage>
        <taxon>Bacteria</taxon>
        <taxon>Bacillati</taxon>
        <taxon>Actinomycetota</taxon>
        <taxon>Actinomycetes</taxon>
        <taxon>Bifidobacteriales</taxon>
        <taxon>Bifidobacteriaceae</taxon>
        <taxon>Bifidobacterium</taxon>
    </lineage>
</organism>
<comment type="caution">
    <text evidence="12">The sequence shown here is derived from an EMBL/GenBank/DDBJ whole genome shotgun (WGS) entry which is preliminary data.</text>
</comment>
<sequence>MLRLWGKYLRPYWIQVTILVVFQVAQTVLNLYLPNLQADIIDNGVAAGDKDAIYRYGFQMIGISLVQIVANLVAVYYSTRLAMRLGYETRRDIFSAVEDMSLQEVERFSAGSLITRTTNDVQQVQMTTMQVLLIVLQAPVQFIGGLILAFRQDRPLTWSLAVILPVVLLVAGILMSQMGPLFGRMQRTLDAVNKLVREQISGVRVIRAFVRERSEAERFHVANRKVYDTLMSTGRLMSMMIPLLFFIINLSNVGIMWFGGKRIESGGMQIGSLQAFIQYLMIILIGLMMAAMMMVMVPRASVASKRINEVMDAKSSITAPEHPYVVESPMGKVEFRNVGFSYPGADDPVLADLSFTAEPGSTTAIIGSTGSGKSTVLRLMNRMFDVTSGSVLIDGHDVREYDPAELNLLFGQVPQKAILFSGTIRSNMLYGAEDASDDDIWNALRIAQAEEFVRENPQGLDAPVSEGGTNFSGGQKQRLCIARAVLRHPKIYTFDDAFSALDVATDRKLREALAPVTRDATQIIVAQRATSIRDADQILVFESGRIVGRGRHDELMLTCPTYQQIVESQGGLGPDVETLSLDGRGA</sequence>
<feature type="transmembrane region" description="Helical" evidence="9">
    <location>
        <begin position="240"/>
        <end position="259"/>
    </location>
</feature>
<dbReference type="GeneID" id="98300824"/>
<keyword evidence="7 9" id="KW-1133">Transmembrane helix</keyword>
<dbReference type="AlphaFoldDB" id="A0A087CD76"/>
<dbReference type="OrthoDB" id="9806127at2"/>
<dbReference type="FunFam" id="3.40.50.300:FF:000854">
    <property type="entry name" value="Multidrug ABC transporter ATP-binding protein"/>
    <property type="match status" value="1"/>
</dbReference>
<feature type="transmembrane region" description="Helical" evidence="9">
    <location>
        <begin position="53"/>
        <end position="77"/>
    </location>
</feature>
<keyword evidence="12" id="KW-0378">Hydrolase</keyword>
<keyword evidence="4 9" id="KW-0812">Transmembrane</keyword>
<evidence type="ECO:0000256" key="7">
    <source>
        <dbReference type="ARBA" id="ARBA00022989"/>
    </source>
</evidence>
<keyword evidence="13" id="KW-1185">Reference proteome</keyword>
<dbReference type="InterPro" id="IPR027417">
    <property type="entry name" value="P-loop_NTPase"/>
</dbReference>
<dbReference type="InterPro" id="IPR017871">
    <property type="entry name" value="ABC_transporter-like_CS"/>
</dbReference>
<feature type="transmembrane region" description="Helical" evidence="9">
    <location>
        <begin position="131"/>
        <end position="150"/>
    </location>
</feature>
<dbReference type="Pfam" id="PF00005">
    <property type="entry name" value="ABC_tran"/>
    <property type="match status" value="1"/>
</dbReference>
<dbReference type="STRING" id="218140.BPSY_1634"/>
<evidence type="ECO:0000256" key="8">
    <source>
        <dbReference type="ARBA" id="ARBA00023136"/>
    </source>
</evidence>
<evidence type="ECO:0000259" key="11">
    <source>
        <dbReference type="PROSITE" id="PS50929"/>
    </source>
</evidence>
<dbReference type="SUPFAM" id="SSF52540">
    <property type="entry name" value="P-loop containing nucleoside triphosphate hydrolases"/>
    <property type="match status" value="1"/>
</dbReference>
<evidence type="ECO:0000313" key="13">
    <source>
        <dbReference type="Proteomes" id="UP000029050"/>
    </source>
</evidence>
<dbReference type="GO" id="GO:0015421">
    <property type="term" value="F:ABC-type oligopeptide transporter activity"/>
    <property type="evidence" value="ECO:0007669"/>
    <property type="project" value="TreeGrafter"/>
</dbReference>
<name>A0A087CD76_9BIFI</name>
<dbReference type="GO" id="GO:0005524">
    <property type="term" value="F:ATP binding"/>
    <property type="evidence" value="ECO:0007669"/>
    <property type="project" value="UniProtKB-KW"/>
</dbReference>
<keyword evidence="5" id="KW-0547">Nucleotide-binding</keyword>
<evidence type="ECO:0000256" key="6">
    <source>
        <dbReference type="ARBA" id="ARBA00022840"/>
    </source>
</evidence>
<dbReference type="eggNOG" id="COG1132">
    <property type="taxonomic scope" value="Bacteria"/>
</dbReference>
<dbReference type="PROSITE" id="PS50929">
    <property type="entry name" value="ABC_TM1F"/>
    <property type="match status" value="1"/>
</dbReference>
<feature type="transmembrane region" description="Helical" evidence="9">
    <location>
        <begin position="279"/>
        <end position="297"/>
    </location>
</feature>
<dbReference type="GO" id="GO:0005886">
    <property type="term" value="C:plasma membrane"/>
    <property type="evidence" value="ECO:0007669"/>
    <property type="project" value="UniProtKB-SubCell"/>
</dbReference>
<keyword evidence="3" id="KW-1003">Cell membrane</keyword>
<feature type="domain" description="ABC transmembrane type-1" evidence="11">
    <location>
        <begin position="18"/>
        <end position="299"/>
    </location>
</feature>
<evidence type="ECO:0000256" key="1">
    <source>
        <dbReference type="ARBA" id="ARBA00004651"/>
    </source>
</evidence>
<feature type="transmembrane region" description="Helical" evidence="9">
    <location>
        <begin position="156"/>
        <end position="175"/>
    </location>
</feature>
<protein>
    <submittedName>
        <fullName evidence="12">ABC transporter, permease/ATP binding protein</fullName>
        <ecNumber evidence="12">3.6.3.44</ecNumber>
    </submittedName>
</protein>
<evidence type="ECO:0000256" key="9">
    <source>
        <dbReference type="SAM" id="Phobius"/>
    </source>
</evidence>
<keyword evidence="6" id="KW-0067">ATP-binding</keyword>
<keyword evidence="8 9" id="KW-0472">Membrane</keyword>
<dbReference type="InterPro" id="IPR003439">
    <property type="entry name" value="ABC_transporter-like_ATP-bd"/>
</dbReference>
<dbReference type="Gene3D" id="3.40.50.300">
    <property type="entry name" value="P-loop containing nucleotide triphosphate hydrolases"/>
    <property type="match status" value="1"/>
</dbReference>
<dbReference type="InterPro" id="IPR011527">
    <property type="entry name" value="ABC1_TM_dom"/>
</dbReference>
<dbReference type="InterPro" id="IPR003593">
    <property type="entry name" value="AAA+_ATPase"/>
</dbReference>
<dbReference type="InterPro" id="IPR039421">
    <property type="entry name" value="Type_1_exporter"/>
</dbReference>
<evidence type="ECO:0000313" key="12">
    <source>
        <dbReference type="EMBL" id="KFI81226.1"/>
    </source>
</evidence>
<dbReference type="SMART" id="SM00382">
    <property type="entry name" value="AAA"/>
    <property type="match status" value="1"/>
</dbReference>
<dbReference type="GO" id="GO:0016887">
    <property type="term" value="F:ATP hydrolysis activity"/>
    <property type="evidence" value="ECO:0007669"/>
    <property type="project" value="InterPro"/>
</dbReference>
<proteinExistence type="predicted"/>
<dbReference type="PROSITE" id="PS00211">
    <property type="entry name" value="ABC_TRANSPORTER_1"/>
    <property type="match status" value="1"/>
</dbReference>
<keyword evidence="2" id="KW-0813">Transport</keyword>
<gene>
    <name evidence="12" type="ORF">BPSY_1634</name>
</gene>
<dbReference type="PANTHER" id="PTHR43394:SF1">
    <property type="entry name" value="ATP-BINDING CASSETTE SUB-FAMILY B MEMBER 10, MITOCHONDRIAL"/>
    <property type="match status" value="1"/>
</dbReference>
<dbReference type="EC" id="3.6.3.44" evidence="12"/>
<dbReference type="SUPFAM" id="SSF90123">
    <property type="entry name" value="ABC transporter transmembrane region"/>
    <property type="match status" value="1"/>
</dbReference>
<dbReference type="PANTHER" id="PTHR43394">
    <property type="entry name" value="ATP-DEPENDENT PERMEASE MDL1, MITOCHONDRIAL"/>
    <property type="match status" value="1"/>
</dbReference>
<dbReference type="Gene3D" id="1.20.1560.10">
    <property type="entry name" value="ABC transporter type 1, transmembrane domain"/>
    <property type="match status" value="1"/>
</dbReference>